<dbReference type="KEGG" id="gyu:FE374_14595"/>
<accession>A0A5B8CBW3</accession>
<organism evidence="4 5">
    <name type="scientific">Georgenia yuyongxinii</name>
    <dbReference type="NCBI Taxonomy" id="2589797"/>
    <lineage>
        <taxon>Bacteria</taxon>
        <taxon>Bacillati</taxon>
        <taxon>Actinomycetota</taxon>
        <taxon>Actinomycetes</taxon>
        <taxon>Micrococcales</taxon>
        <taxon>Bogoriellaceae</taxon>
        <taxon>Georgenia</taxon>
    </lineage>
</organism>
<dbReference type="SMART" id="SM00903">
    <property type="entry name" value="Flavin_Reduct"/>
    <property type="match status" value="1"/>
</dbReference>
<evidence type="ECO:0000259" key="3">
    <source>
        <dbReference type="SMART" id="SM00903"/>
    </source>
</evidence>
<reference evidence="4 5" key="1">
    <citation type="submission" date="2019-05" db="EMBL/GenBank/DDBJ databases">
        <title>Georgenia *** sp. nov., and Georgenia *** sp. nov., isolated from the intestinal contents of plateau pika (Ochotona curzoniae) in the Qinghai-Tibet plateau of China.</title>
        <authorList>
            <person name="Tian Z."/>
        </authorList>
    </citation>
    <scope>NUCLEOTIDE SEQUENCE [LARGE SCALE GENOMIC DNA]</scope>
    <source>
        <strain evidence="4 5">Z443</strain>
    </source>
</reference>
<gene>
    <name evidence="4" type="ORF">FE374_14595</name>
</gene>
<dbReference type="Pfam" id="PF01613">
    <property type="entry name" value="Flavin_Reduct"/>
    <property type="match status" value="1"/>
</dbReference>
<dbReference type="InterPro" id="IPR012349">
    <property type="entry name" value="Split_barrel_FMN-bd"/>
</dbReference>
<sequence>MIRGIDDPVLLRRGFTLYPRGVMAVAARVDGVLTGFAVSAFTSVSLDPPLGLICVDKASTTWPSLSRAETLGVSVLAEEHAWLGRQLASRRGDRFAGAEFKERPGGALWLRGSVARFDASIDAVHDGGDHLLVVLRVSDMEADPSVPPLLWHDTAFGAVAPLGNK</sequence>
<keyword evidence="2" id="KW-0560">Oxidoreductase</keyword>
<dbReference type="OrthoDB" id="9792858at2"/>
<dbReference type="Gene3D" id="2.30.110.10">
    <property type="entry name" value="Electron Transport, Fmn-binding Protein, Chain A"/>
    <property type="match status" value="1"/>
</dbReference>
<evidence type="ECO:0000313" key="5">
    <source>
        <dbReference type="Proteomes" id="UP000314616"/>
    </source>
</evidence>
<feature type="domain" description="Flavin reductase like" evidence="3">
    <location>
        <begin position="15"/>
        <end position="158"/>
    </location>
</feature>
<dbReference type="EMBL" id="CP040915">
    <property type="protein sequence ID" value="QDC25676.1"/>
    <property type="molecule type" value="Genomic_DNA"/>
</dbReference>
<dbReference type="InterPro" id="IPR002563">
    <property type="entry name" value="Flavin_Rdtase-like_dom"/>
</dbReference>
<dbReference type="SUPFAM" id="SSF50475">
    <property type="entry name" value="FMN-binding split barrel"/>
    <property type="match status" value="1"/>
</dbReference>
<name>A0A5B8CBW3_9MICO</name>
<dbReference type="PANTHER" id="PTHR30466">
    <property type="entry name" value="FLAVIN REDUCTASE"/>
    <property type="match status" value="1"/>
</dbReference>
<dbReference type="Proteomes" id="UP000314616">
    <property type="component" value="Chromosome"/>
</dbReference>
<comment type="similarity">
    <text evidence="1">Belongs to the non-flavoprotein flavin reductase family.</text>
</comment>
<evidence type="ECO:0000313" key="4">
    <source>
        <dbReference type="EMBL" id="QDC25676.1"/>
    </source>
</evidence>
<proteinExistence type="inferred from homology"/>
<evidence type="ECO:0000256" key="1">
    <source>
        <dbReference type="ARBA" id="ARBA00008898"/>
    </source>
</evidence>
<dbReference type="GO" id="GO:0042602">
    <property type="term" value="F:riboflavin reductase (NADPH) activity"/>
    <property type="evidence" value="ECO:0007669"/>
    <property type="project" value="TreeGrafter"/>
</dbReference>
<evidence type="ECO:0000256" key="2">
    <source>
        <dbReference type="ARBA" id="ARBA00023002"/>
    </source>
</evidence>
<dbReference type="AlphaFoldDB" id="A0A5B8CBW3"/>
<dbReference type="InterPro" id="IPR050268">
    <property type="entry name" value="NADH-dep_flavin_reductase"/>
</dbReference>
<dbReference type="PANTHER" id="PTHR30466:SF11">
    <property type="entry name" value="FLAVIN-DEPENDENT MONOOXYGENASE, REDUCTASE SUBUNIT HSAB"/>
    <property type="match status" value="1"/>
</dbReference>
<protein>
    <submittedName>
        <fullName evidence="4">Flavin reductase family protein</fullName>
    </submittedName>
</protein>
<dbReference type="GO" id="GO:0010181">
    <property type="term" value="F:FMN binding"/>
    <property type="evidence" value="ECO:0007669"/>
    <property type="project" value="InterPro"/>
</dbReference>